<sequence>MGNCVSISIPCDSCMNEVSRWHDEKGGYIHNLEKNLTFLETTMEELRGRRDDLSRRVTREEDRVENRCKVAFTTRSQDVCAHMGLEEPMEVQCLSDNDAFDLFQKKVGQVTLGSDPDLARIVARKCRGLPLALNVIGGTMSCKRTIQEWRHAIDVLTSYAIEFSGMEDQILPLLNYSYDNLERGASQIVAENKGYEIIGSLVRASLLMGDVTNKVCMHDIIREMALWIASDLGQGKEAFIVHAGVRSFKMPTVKNWNIVRRMSLMHNKILYLRGSHECLQLTTLLLQKAKLGEISSEFFKYMPKLVVLDLSQNRDLNELPESISELRSLQYLNLSGTDIHHLPMGLLGLKNLIHLDLWDTGILSIAGISKLQNFKVLKLSGYELMSCTQHLEIVNITLEIVPLAIFDKLRSFCIKSWNISEIKMGNICSKRNIVSAQHSPSTPCFSSLSVVKIQDCNCLRELTLLMFASNLKELDVLGAKELKDIINKEKASRGEESGIAPFPKLIILRLSSLPELKNIHWKPLPLPCLKEICVMRCPNLKKLPLDSKSGRHGENGLFISYSRKEWIEGLVEWKDEATKTRFLSSCKKV</sequence>
<evidence type="ECO:0000256" key="5">
    <source>
        <dbReference type="SAM" id="Coils"/>
    </source>
</evidence>
<comment type="similarity">
    <text evidence="1">Belongs to the disease resistance NB-LRR family.</text>
</comment>
<evidence type="ECO:0000256" key="3">
    <source>
        <dbReference type="ARBA" id="ARBA00022821"/>
    </source>
</evidence>
<dbReference type="Proteomes" id="UP000266723">
    <property type="component" value="Unassembled WGS sequence"/>
</dbReference>
<dbReference type="InterPro" id="IPR042197">
    <property type="entry name" value="Apaf_helical"/>
</dbReference>
<dbReference type="SUPFAM" id="SSF52540">
    <property type="entry name" value="P-loop containing nucleoside triphosphate hydrolases"/>
    <property type="match status" value="1"/>
</dbReference>
<evidence type="ECO:0000256" key="2">
    <source>
        <dbReference type="ARBA" id="ARBA00022741"/>
    </source>
</evidence>
<accession>A0ABQ7D556</accession>
<dbReference type="PANTHER" id="PTHR33463:SF210">
    <property type="entry name" value="NB-ARC DOMAIN-CONTAINING PROTEIN"/>
    <property type="match status" value="1"/>
</dbReference>
<reference evidence="8 9" key="1">
    <citation type="journal article" date="2020" name="BMC Genomics">
        <title>Intraspecific diversification of the crop wild relative Brassica cretica Lam. using demographic model selection.</title>
        <authorList>
            <person name="Kioukis A."/>
            <person name="Michalopoulou V.A."/>
            <person name="Briers L."/>
            <person name="Pirintsos S."/>
            <person name="Studholme D.J."/>
            <person name="Pavlidis P."/>
            <person name="Sarris P.F."/>
        </authorList>
    </citation>
    <scope>NUCLEOTIDE SEQUENCE [LARGE SCALE GENOMIC DNA]</scope>
    <source>
        <strain evidence="9">cv. PFS-1207/04</strain>
    </source>
</reference>
<keyword evidence="3" id="KW-0611">Plant defense</keyword>
<evidence type="ECO:0000313" key="8">
    <source>
        <dbReference type="EMBL" id="KAF3567412.1"/>
    </source>
</evidence>
<dbReference type="Pfam" id="PF23247">
    <property type="entry name" value="LRR_RPS2"/>
    <property type="match status" value="1"/>
</dbReference>
<evidence type="ECO:0008006" key="10">
    <source>
        <dbReference type="Google" id="ProtNLM"/>
    </source>
</evidence>
<dbReference type="Gene3D" id="3.80.10.10">
    <property type="entry name" value="Ribonuclease Inhibitor"/>
    <property type="match status" value="1"/>
</dbReference>
<feature type="domain" description="Disease resistance protein At4g27190-like leucine-rich repeats" evidence="7">
    <location>
        <begin position="421"/>
        <end position="543"/>
    </location>
</feature>
<keyword evidence="5" id="KW-0175">Coiled coil</keyword>
<dbReference type="InterPro" id="IPR050905">
    <property type="entry name" value="Plant_NBS-LRR"/>
</dbReference>
<dbReference type="Pfam" id="PF00931">
    <property type="entry name" value="NB-ARC"/>
    <property type="match status" value="1"/>
</dbReference>
<evidence type="ECO:0000256" key="1">
    <source>
        <dbReference type="ARBA" id="ARBA00008894"/>
    </source>
</evidence>
<evidence type="ECO:0000259" key="6">
    <source>
        <dbReference type="Pfam" id="PF00931"/>
    </source>
</evidence>
<dbReference type="SUPFAM" id="SSF52058">
    <property type="entry name" value="L domain-like"/>
    <property type="match status" value="1"/>
</dbReference>
<dbReference type="PRINTS" id="PR00364">
    <property type="entry name" value="DISEASERSIST"/>
</dbReference>
<dbReference type="EMBL" id="QGKV02000759">
    <property type="protein sequence ID" value="KAF3567412.1"/>
    <property type="molecule type" value="Genomic_DNA"/>
</dbReference>
<evidence type="ECO:0000259" key="7">
    <source>
        <dbReference type="Pfam" id="PF23247"/>
    </source>
</evidence>
<keyword evidence="2" id="KW-0547">Nucleotide-binding</keyword>
<dbReference type="PANTHER" id="PTHR33463">
    <property type="entry name" value="NB-ARC DOMAIN-CONTAINING PROTEIN-RELATED"/>
    <property type="match status" value="1"/>
</dbReference>
<proteinExistence type="inferred from homology"/>
<keyword evidence="9" id="KW-1185">Reference proteome</keyword>
<name>A0ABQ7D556_BRACR</name>
<feature type="coiled-coil region" evidence="5">
    <location>
        <begin position="29"/>
        <end position="63"/>
    </location>
</feature>
<organism evidence="8 9">
    <name type="scientific">Brassica cretica</name>
    <name type="common">Mustard</name>
    <dbReference type="NCBI Taxonomy" id="69181"/>
    <lineage>
        <taxon>Eukaryota</taxon>
        <taxon>Viridiplantae</taxon>
        <taxon>Streptophyta</taxon>
        <taxon>Embryophyta</taxon>
        <taxon>Tracheophyta</taxon>
        <taxon>Spermatophyta</taxon>
        <taxon>Magnoliopsida</taxon>
        <taxon>eudicotyledons</taxon>
        <taxon>Gunneridae</taxon>
        <taxon>Pentapetalae</taxon>
        <taxon>rosids</taxon>
        <taxon>malvids</taxon>
        <taxon>Brassicales</taxon>
        <taxon>Brassicaceae</taxon>
        <taxon>Brassiceae</taxon>
        <taxon>Brassica</taxon>
    </lineage>
</organism>
<gene>
    <name evidence="8" type="ORF">DY000_02012614</name>
</gene>
<dbReference type="InterPro" id="IPR001611">
    <property type="entry name" value="Leu-rich_rpt"/>
</dbReference>
<dbReference type="Pfam" id="PF13855">
    <property type="entry name" value="LRR_8"/>
    <property type="match status" value="1"/>
</dbReference>
<dbReference type="InterPro" id="IPR032675">
    <property type="entry name" value="LRR_dom_sf"/>
</dbReference>
<evidence type="ECO:0000313" key="9">
    <source>
        <dbReference type="Proteomes" id="UP000266723"/>
    </source>
</evidence>
<evidence type="ECO:0000256" key="4">
    <source>
        <dbReference type="ARBA" id="ARBA00022840"/>
    </source>
</evidence>
<dbReference type="InterPro" id="IPR002182">
    <property type="entry name" value="NB-ARC"/>
</dbReference>
<dbReference type="Gene3D" id="1.10.8.430">
    <property type="entry name" value="Helical domain of apoptotic protease-activating factors"/>
    <property type="match status" value="1"/>
</dbReference>
<comment type="caution">
    <text evidence="8">The sequence shown here is derived from an EMBL/GenBank/DDBJ whole genome shotgun (WGS) entry which is preliminary data.</text>
</comment>
<dbReference type="InterPro" id="IPR057135">
    <property type="entry name" value="At4g27190-like_LRR"/>
</dbReference>
<protein>
    <recommendedName>
        <fullName evidence="10">NB-ARC domain-containing protein</fullName>
    </recommendedName>
</protein>
<keyword evidence="4" id="KW-0067">ATP-binding</keyword>
<dbReference type="InterPro" id="IPR027417">
    <property type="entry name" value="P-loop_NTPase"/>
</dbReference>
<feature type="domain" description="NB-ARC" evidence="6">
    <location>
        <begin position="64"/>
        <end position="111"/>
    </location>
</feature>